<keyword evidence="1" id="KW-1133">Transmembrane helix</keyword>
<name>A0A5R8WJT0_9BACT</name>
<evidence type="ECO:0000256" key="1">
    <source>
        <dbReference type="SAM" id="Phobius"/>
    </source>
</evidence>
<keyword evidence="3" id="KW-1185">Reference proteome</keyword>
<dbReference type="RefSeq" id="WP_138081631.1">
    <property type="nucleotide sequence ID" value="NZ_VAJM01000016.1"/>
</dbReference>
<evidence type="ECO:0000313" key="3">
    <source>
        <dbReference type="Proteomes" id="UP000305517"/>
    </source>
</evidence>
<feature type="transmembrane region" description="Helical" evidence="1">
    <location>
        <begin position="68"/>
        <end position="95"/>
    </location>
</feature>
<accession>A0A5R8WJT0</accession>
<proteinExistence type="predicted"/>
<dbReference type="AlphaFoldDB" id="A0A5R8WJT0"/>
<protein>
    <submittedName>
        <fullName evidence="2">Uncharacterized protein</fullName>
    </submittedName>
</protein>
<dbReference type="EMBL" id="VAJM01000016">
    <property type="protein sequence ID" value="TLM88754.1"/>
    <property type="molecule type" value="Genomic_DNA"/>
</dbReference>
<comment type="caution">
    <text evidence="2">The sequence shown here is derived from an EMBL/GenBank/DDBJ whole genome shotgun (WGS) entry which is preliminary data.</text>
</comment>
<feature type="transmembrane region" description="Helical" evidence="1">
    <location>
        <begin position="12"/>
        <end position="29"/>
    </location>
</feature>
<keyword evidence="1" id="KW-0812">Transmembrane</keyword>
<reference evidence="2 3" key="1">
    <citation type="submission" date="2019-05" db="EMBL/GenBank/DDBJ databases">
        <title>Hymenobacter edaphi sp. nov., isolated from abandoned arsenic-contaminated farmland soil.</title>
        <authorList>
            <person name="Nie L."/>
        </authorList>
    </citation>
    <scope>NUCLEOTIDE SEQUENCE [LARGE SCALE GENOMIC DNA]</scope>
    <source>
        <strain evidence="2 3">1-3-3-8</strain>
    </source>
</reference>
<keyword evidence="1" id="KW-0472">Membrane</keyword>
<gene>
    <name evidence="2" type="ORF">FDY95_23255</name>
</gene>
<sequence>MMEHLDALSELSLASSLQVAVLAGVLLLLHPAPKLLPSWTFRLLAGAIVFSLVVLLTFRSFVSPTWQLLASVTAGVTWVVLSLVLAADTALRLWYRLRPLGW</sequence>
<dbReference type="Proteomes" id="UP000305517">
    <property type="component" value="Unassembled WGS sequence"/>
</dbReference>
<organism evidence="2 3">
    <name type="scientific">Hymenobacter jeollabukensis</name>
    <dbReference type="NCBI Taxonomy" id="2025313"/>
    <lineage>
        <taxon>Bacteria</taxon>
        <taxon>Pseudomonadati</taxon>
        <taxon>Bacteroidota</taxon>
        <taxon>Cytophagia</taxon>
        <taxon>Cytophagales</taxon>
        <taxon>Hymenobacteraceae</taxon>
        <taxon>Hymenobacter</taxon>
    </lineage>
</organism>
<feature type="transmembrane region" description="Helical" evidence="1">
    <location>
        <begin position="41"/>
        <end position="62"/>
    </location>
</feature>
<evidence type="ECO:0000313" key="2">
    <source>
        <dbReference type="EMBL" id="TLM88754.1"/>
    </source>
</evidence>